<evidence type="ECO:0000256" key="5">
    <source>
        <dbReference type="ARBA" id="ARBA00023125"/>
    </source>
</evidence>
<comment type="function">
    <text evidence="9">Recognizes and binds the palindromic sequence 5'-TTGGCNNNNNGCCAA-3' present in viral and cellular promoters and in the origin of replication of adenovirus type 2. These proteins are individually capable of activating transcription and replication.</text>
</comment>
<dbReference type="PROSITE" id="PS00349">
    <property type="entry name" value="CTF_NFI_1"/>
    <property type="match status" value="1"/>
</dbReference>
<dbReference type="Pfam" id="PF03165">
    <property type="entry name" value="MH1"/>
    <property type="match status" value="1"/>
</dbReference>
<keyword evidence="8 9" id="KW-0539">Nucleus</keyword>
<dbReference type="Ensembl" id="ENSCCRT00020085606.1">
    <property type="protein sequence ID" value="ENSCCRP00020078074.1"/>
    <property type="gene ID" value="ENSCCRG00020036286.1"/>
</dbReference>
<dbReference type="InterPro" id="IPR020604">
    <property type="entry name" value="CTF/NFI_DNA-bd-dom"/>
</dbReference>
<accession>A0A8C2ICQ1</accession>
<dbReference type="Proteomes" id="UP000694701">
    <property type="component" value="Unplaced"/>
</dbReference>
<dbReference type="AlphaFoldDB" id="A0A8C2ICQ1"/>
<proteinExistence type="inferred from homology"/>
<dbReference type="GO" id="GO:0006260">
    <property type="term" value="P:DNA replication"/>
    <property type="evidence" value="ECO:0007669"/>
    <property type="project" value="UniProtKB-KW"/>
</dbReference>
<reference evidence="12" key="1">
    <citation type="submission" date="2025-08" db="UniProtKB">
        <authorList>
            <consortium name="Ensembl"/>
        </authorList>
    </citation>
    <scope>IDENTIFICATION</scope>
</reference>
<evidence type="ECO:0000256" key="6">
    <source>
        <dbReference type="ARBA" id="ARBA00023159"/>
    </source>
</evidence>
<keyword evidence="3 9" id="KW-0235">DNA replication</keyword>
<dbReference type="InterPro" id="IPR019548">
    <property type="entry name" value="CTF/NFI_DNA-bd_N"/>
</dbReference>
<evidence type="ECO:0000313" key="13">
    <source>
        <dbReference type="Proteomes" id="UP000694701"/>
    </source>
</evidence>
<sequence>MHYAAFLNNHISGYTDEFHPFIEALLPHVKAFAYTWFNLQARKRKYFKKHEKRMSKEEERAVKDELLSEKPEVKQKWASRLLAKLRKDIRPEFREDFVLTVTGKKPPCCVLSNPDQKGKMRRIDCLRQADKVWRLDLVMVILFKGIPLESTDGERLVKSPQCSNPGLCVQPHHIGVSVKELDLYLAYFVHAGMPSPTTLKKSEKSGFSSPVPSQIASPRTAFTHHHRPVITGPRGEVPTPHPPPTAPLFFPKLLIPASSSPTILQITPNGSSQGKVHNPFLPTPMLPPPPPPPMARPVPLPVPDSKPPSTSTEGGGNSPTSPTYSTPSTSPAQRFVSVGPRDPSFVNIPQQLVVIWYDL</sequence>
<dbReference type="PANTHER" id="PTHR11492">
    <property type="entry name" value="NUCLEAR FACTOR I"/>
    <property type="match status" value="1"/>
</dbReference>
<dbReference type="PROSITE" id="PS51080">
    <property type="entry name" value="CTF_NFI_2"/>
    <property type="match status" value="1"/>
</dbReference>
<feature type="region of interest" description="Disordered" evidence="10">
    <location>
        <begin position="266"/>
        <end position="342"/>
    </location>
</feature>
<keyword evidence="5 9" id="KW-0238">DNA-binding</keyword>
<name>A0A8C2ICQ1_CYPCA</name>
<feature type="compositionally biased region" description="Pro residues" evidence="10">
    <location>
        <begin position="281"/>
        <end position="306"/>
    </location>
</feature>
<evidence type="ECO:0000256" key="4">
    <source>
        <dbReference type="ARBA" id="ARBA00023015"/>
    </source>
</evidence>
<protein>
    <recommendedName>
        <fullName evidence="9">Nuclear factor 1</fullName>
    </recommendedName>
</protein>
<dbReference type="GO" id="GO:0045893">
    <property type="term" value="P:positive regulation of DNA-templated transcription"/>
    <property type="evidence" value="ECO:0007669"/>
    <property type="project" value="UniProtKB-ARBA"/>
</dbReference>
<evidence type="ECO:0000259" key="11">
    <source>
        <dbReference type="PROSITE" id="PS51080"/>
    </source>
</evidence>
<dbReference type="SMART" id="SM00523">
    <property type="entry name" value="DWA"/>
    <property type="match status" value="1"/>
</dbReference>
<comment type="subunit">
    <text evidence="2 9">Binds DNA as a homodimer.</text>
</comment>
<evidence type="ECO:0000256" key="7">
    <source>
        <dbReference type="ARBA" id="ARBA00023163"/>
    </source>
</evidence>
<comment type="subcellular location">
    <subcellularLocation>
        <location evidence="1 9">Nucleus</location>
    </subcellularLocation>
</comment>
<evidence type="ECO:0000256" key="9">
    <source>
        <dbReference type="RuleBase" id="RU000690"/>
    </source>
</evidence>
<evidence type="ECO:0000256" key="2">
    <source>
        <dbReference type="ARBA" id="ARBA00011432"/>
    </source>
</evidence>
<dbReference type="PANTHER" id="PTHR11492:SF6">
    <property type="entry name" value="NUCLEAR FACTOR 1 A-TYPE"/>
    <property type="match status" value="1"/>
</dbReference>
<dbReference type="Pfam" id="PF10524">
    <property type="entry name" value="NfI_DNAbd_pre-N"/>
    <property type="match status" value="1"/>
</dbReference>
<feature type="compositionally biased region" description="Polar residues" evidence="10">
    <location>
        <begin position="266"/>
        <end position="275"/>
    </location>
</feature>
<organism evidence="12 13">
    <name type="scientific">Cyprinus carpio</name>
    <name type="common">Common carp</name>
    <dbReference type="NCBI Taxonomy" id="7962"/>
    <lineage>
        <taxon>Eukaryota</taxon>
        <taxon>Metazoa</taxon>
        <taxon>Chordata</taxon>
        <taxon>Craniata</taxon>
        <taxon>Vertebrata</taxon>
        <taxon>Euteleostomi</taxon>
        <taxon>Actinopterygii</taxon>
        <taxon>Neopterygii</taxon>
        <taxon>Teleostei</taxon>
        <taxon>Ostariophysi</taxon>
        <taxon>Cypriniformes</taxon>
        <taxon>Cyprinidae</taxon>
        <taxon>Cyprininae</taxon>
        <taxon>Cyprinus</taxon>
    </lineage>
</organism>
<dbReference type="InterPro" id="IPR003619">
    <property type="entry name" value="MAD_homology1_Dwarfin-type"/>
</dbReference>
<keyword evidence="4 9" id="KW-0805">Transcription regulation</keyword>
<feature type="domain" description="CTF/NF-I" evidence="11">
    <location>
        <begin position="7"/>
        <end position="200"/>
    </location>
</feature>
<dbReference type="GO" id="GO:0005634">
    <property type="term" value="C:nucleus"/>
    <property type="evidence" value="ECO:0007669"/>
    <property type="project" value="UniProtKB-SubCell"/>
</dbReference>
<keyword evidence="7 9" id="KW-0804">Transcription</keyword>
<keyword evidence="6 9" id="KW-0010">Activator</keyword>
<dbReference type="InterPro" id="IPR000647">
    <property type="entry name" value="CTF/NFI"/>
</dbReference>
<evidence type="ECO:0000256" key="10">
    <source>
        <dbReference type="SAM" id="MobiDB-lite"/>
    </source>
</evidence>
<comment type="similarity">
    <text evidence="9">Belongs to the CTF/NF-I family.</text>
</comment>
<feature type="compositionally biased region" description="Low complexity" evidence="10">
    <location>
        <begin position="318"/>
        <end position="331"/>
    </location>
</feature>
<evidence type="ECO:0000256" key="1">
    <source>
        <dbReference type="ARBA" id="ARBA00004123"/>
    </source>
</evidence>
<evidence type="ECO:0000313" key="12">
    <source>
        <dbReference type="Ensembl" id="ENSCCRP00020078074.1"/>
    </source>
</evidence>
<dbReference type="Pfam" id="PF00859">
    <property type="entry name" value="CTF_NFI"/>
    <property type="match status" value="2"/>
</dbReference>
<dbReference type="GO" id="GO:0000981">
    <property type="term" value="F:DNA-binding transcription factor activity, RNA polymerase II-specific"/>
    <property type="evidence" value="ECO:0007669"/>
    <property type="project" value="TreeGrafter"/>
</dbReference>
<evidence type="ECO:0000256" key="3">
    <source>
        <dbReference type="ARBA" id="ARBA00022705"/>
    </source>
</evidence>
<dbReference type="InterPro" id="IPR019739">
    <property type="entry name" value="CTF/NFI_DNA-bd_CS"/>
</dbReference>
<evidence type="ECO:0000256" key="8">
    <source>
        <dbReference type="ARBA" id="ARBA00023242"/>
    </source>
</evidence>
<dbReference type="GO" id="GO:0000978">
    <property type="term" value="F:RNA polymerase II cis-regulatory region sequence-specific DNA binding"/>
    <property type="evidence" value="ECO:0007669"/>
    <property type="project" value="TreeGrafter"/>
</dbReference>